<name>A0A3N1XKM6_9FIRM</name>
<dbReference type="OrthoDB" id="9799383at2"/>
<organism evidence="3 4">
    <name type="scientific">Mobilisporobacter senegalensis</name>
    <dbReference type="NCBI Taxonomy" id="1329262"/>
    <lineage>
        <taxon>Bacteria</taxon>
        <taxon>Bacillati</taxon>
        <taxon>Bacillota</taxon>
        <taxon>Clostridia</taxon>
        <taxon>Lachnospirales</taxon>
        <taxon>Lachnospiraceae</taxon>
        <taxon>Mobilisporobacter</taxon>
    </lineage>
</organism>
<keyword evidence="1" id="KW-0472">Membrane</keyword>
<keyword evidence="4" id="KW-1185">Reference proteome</keyword>
<gene>
    <name evidence="3" type="ORF">EDD66_107178</name>
</gene>
<keyword evidence="1" id="KW-0812">Transmembrane</keyword>
<protein>
    <submittedName>
        <fullName evidence="3">DUF2892 family protein</fullName>
    </submittedName>
</protein>
<feature type="domain" description="Inner membrane protein YgaP-like transmembrane" evidence="2">
    <location>
        <begin position="59"/>
        <end position="116"/>
    </location>
</feature>
<accession>A0A3N1XKM6</accession>
<dbReference type="Gene3D" id="6.10.140.1340">
    <property type="match status" value="1"/>
</dbReference>
<dbReference type="AlphaFoldDB" id="A0A3N1XKM6"/>
<sequence>MINSILAATTKRVAQSTSPNVNACIRNKTIQCLNLYKDCSKELISERIKKLDYEWDSERVQEAKAGFCILMCSLLGLKTRKCWFLATAVIGLFLLQNALMGWCPSVPFLRKAGIRTSEEINNERIVLKMLRGDFEQSNGNKDIPEMLLRAEK</sequence>
<evidence type="ECO:0000313" key="4">
    <source>
        <dbReference type="Proteomes" id="UP000273083"/>
    </source>
</evidence>
<dbReference type="Pfam" id="PF11127">
    <property type="entry name" value="YgaP-like_TM"/>
    <property type="match status" value="1"/>
</dbReference>
<reference evidence="3 4" key="1">
    <citation type="submission" date="2018-11" db="EMBL/GenBank/DDBJ databases">
        <title>Genomic Encyclopedia of Type Strains, Phase IV (KMG-IV): sequencing the most valuable type-strain genomes for metagenomic binning, comparative biology and taxonomic classification.</title>
        <authorList>
            <person name="Goeker M."/>
        </authorList>
    </citation>
    <scope>NUCLEOTIDE SEQUENCE [LARGE SCALE GENOMIC DNA]</scope>
    <source>
        <strain evidence="3 4">DSM 26537</strain>
    </source>
</reference>
<proteinExistence type="predicted"/>
<dbReference type="EMBL" id="RJVG01000007">
    <property type="protein sequence ID" value="ROR27264.1"/>
    <property type="molecule type" value="Genomic_DNA"/>
</dbReference>
<keyword evidence="1" id="KW-1133">Transmembrane helix</keyword>
<dbReference type="Proteomes" id="UP000273083">
    <property type="component" value="Unassembled WGS sequence"/>
</dbReference>
<dbReference type="InterPro" id="IPR021309">
    <property type="entry name" value="YgaP-like_TM"/>
</dbReference>
<evidence type="ECO:0000259" key="2">
    <source>
        <dbReference type="Pfam" id="PF11127"/>
    </source>
</evidence>
<evidence type="ECO:0000313" key="3">
    <source>
        <dbReference type="EMBL" id="ROR27264.1"/>
    </source>
</evidence>
<evidence type="ECO:0000256" key="1">
    <source>
        <dbReference type="SAM" id="Phobius"/>
    </source>
</evidence>
<dbReference type="RefSeq" id="WP_123609953.1">
    <property type="nucleotide sequence ID" value="NZ_RJVG01000007.1"/>
</dbReference>
<comment type="caution">
    <text evidence="3">The sequence shown here is derived from an EMBL/GenBank/DDBJ whole genome shotgun (WGS) entry which is preliminary data.</text>
</comment>
<feature type="transmembrane region" description="Helical" evidence="1">
    <location>
        <begin position="83"/>
        <end position="102"/>
    </location>
</feature>